<reference evidence="1 2" key="1">
    <citation type="submission" date="2020-09" db="EMBL/GenBank/DDBJ databases">
        <title>De no assembly of potato wild relative species, Solanum commersonii.</title>
        <authorList>
            <person name="Cho K."/>
        </authorList>
    </citation>
    <scope>NUCLEOTIDE SEQUENCE [LARGE SCALE GENOMIC DNA]</scope>
    <source>
        <strain evidence="1">LZ3.2</strain>
        <tissue evidence="1">Leaf</tissue>
    </source>
</reference>
<dbReference type="EMBL" id="JACXVP010000009">
    <property type="protein sequence ID" value="KAG5584507.1"/>
    <property type="molecule type" value="Genomic_DNA"/>
</dbReference>
<dbReference type="AlphaFoldDB" id="A0A9J5X8B9"/>
<accession>A0A9J5X8B9</accession>
<organism evidence="1 2">
    <name type="scientific">Solanum commersonii</name>
    <name type="common">Commerson's wild potato</name>
    <name type="synonym">Commerson's nightshade</name>
    <dbReference type="NCBI Taxonomy" id="4109"/>
    <lineage>
        <taxon>Eukaryota</taxon>
        <taxon>Viridiplantae</taxon>
        <taxon>Streptophyta</taxon>
        <taxon>Embryophyta</taxon>
        <taxon>Tracheophyta</taxon>
        <taxon>Spermatophyta</taxon>
        <taxon>Magnoliopsida</taxon>
        <taxon>eudicotyledons</taxon>
        <taxon>Gunneridae</taxon>
        <taxon>Pentapetalae</taxon>
        <taxon>asterids</taxon>
        <taxon>lamiids</taxon>
        <taxon>Solanales</taxon>
        <taxon>Solanaceae</taxon>
        <taxon>Solanoideae</taxon>
        <taxon>Solaneae</taxon>
        <taxon>Solanum</taxon>
    </lineage>
</organism>
<sequence>MVMEIHTEEHVLWKDVVAKHEIQSHWCTSLQKHLMGSESETHMQAMGEIFSKISTSQRGMDFISILKDKWLREHASDG</sequence>
<evidence type="ECO:0000313" key="1">
    <source>
        <dbReference type="EMBL" id="KAG5584507.1"/>
    </source>
</evidence>
<name>A0A9J5X8B9_SOLCO</name>
<gene>
    <name evidence="1" type="ORF">H5410_044941</name>
</gene>
<keyword evidence="2" id="KW-1185">Reference proteome</keyword>
<evidence type="ECO:0000313" key="2">
    <source>
        <dbReference type="Proteomes" id="UP000824120"/>
    </source>
</evidence>
<comment type="caution">
    <text evidence="1">The sequence shown here is derived from an EMBL/GenBank/DDBJ whole genome shotgun (WGS) entry which is preliminary data.</text>
</comment>
<proteinExistence type="predicted"/>
<dbReference type="Proteomes" id="UP000824120">
    <property type="component" value="Chromosome 9"/>
</dbReference>
<protein>
    <submittedName>
        <fullName evidence="1">Uncharacterized protein</fullName>
    </submittedName>
</protein>